<dbReference type="InterPro" id="IPR045229">
    <property type="entry name" value="TPP_enz"/>
</dbReference>
<evidence type="ECO:0000313" key="6">
    <source>
        <dbReference type="Proteomes" id="UP001265700"/>
    </source>
</evidence>
<dbReference type="Gene3D" id="3.40.50.1220">
    <property type="entry name" value="TPP-binding domain"/>
    <property type="match status" value="1"/>
</dbReference>
<dbReference type="Pfam" id="PF02776">
    <property type="entry name" value="TPP_enzyme_N"/>
    <property type="match status" value="1"/>
</dbReference>
<dbReference type="SUPFAM" id="SSF52467">
    <property type="entry name" value="DHS-like NAD/FAD-binding domain"/>
    <property type="match status" value="1"/>
</dbReference>
<proteinExistence type="inferred from homology"/>
<dbReference type="GO" id="GO:0003984">
    <property type="term" value="F:acetolactate synthase activity"/>
    <property type="evidence" value="ECO:0007669"/>
    <property type="project" value="UniProtKB-EC"/>
</dbReference>
<dbReference type="PANTHER" id="PTHR18968:SF86">
    <property type="entry name" value="ACETOLACTATE SYNTHASE LARGE SUBUNIT ILVX-RELATED"/>
    <property type="match status" value="1"/>
</dbReference>
<keyword evidence="5" id="KW-0808">Transferase</keyword>
<evidence type="ECO:0000256" key="2">
    <source>
        <dbReference type="ARBA" id="ARBA00023052"/>
    </source>
</evidence>
<evidence type="ECO:0000259" key="4">
    <source>
        <dbReference type="Pfam" id="PF02776"/>
    </source>
</evidence>
<dbReference type="InterPro" id="IPR029061">
    <property type="entry name" value="THDP-binding"/>
</dbReference>
<feature type="domain" description="Thiamine pyrophosphate enzyme TPP-binding" evidence="3">
    <location>
        <begin position="384"/>
        <end position="521"/>
    </location>
</feature>
<dbReference type="PANTHER" id="PTHR18968">
    <property type="entry name" value="THIAMINE PYROPHOSPHATE ENZYMES"/>
    <property type="match status" value="1"/>
</dbReference>
<evidence type="ECO:0000313" key="5">
    <source>
        <dbReference type="EMBL" id="MDR7151912.1"/>
    </source>
</evidence>
<keyword evidence="2" id="KW-0786">Thiamine pyrophosphate</keyword>
<dbReference type="Proteomes" id="UP001265700">
    <property type="component" value="Unassembled WGS sequence"/>
</dbReference>
<sequence length="524" mass="54714">MINRNDTTGADALLAALADEGVDVCFANPGTTELDLVRSLEREGRMRCVVGLQENVCTGGADGYGRMTGRPAVTLLHLGPGFANGIANLHNARRAHTPIVNIVGDHTSWHLPFDAPLTSDIESLARPVSGWVHRIAAVEQSEAAGREAVKQSLASGGQGATLIFPADYQAHTGGEQVALVQSTTVAAASTTPVAFDPTAAVQRLKAASRIVFLLGGGGEQSGLGLRAQKAVQRLCTALGATAYAETFPSRSERGQGLPAFDRLPYFPEPAREVLDPSDLVVLVGALPPVTYFGYEGHPSLLVQAERLLTLAAVGDDAATRLETIAELLGAADVPMPAAVLSPPEEGPLTPARIALALANQLPDRAIVSVEGGTCGYPFYAVSAAAKPHTTLTNTGGAIGQGLPVAMGAAIACPDRKVVALLSDGSTQYTIQTLWSLAHEDLDVVVLIAANHQYAILRNELRRGGAVLGNRAAEITSLDKPRIDWVTLAQAYGVAGGRANTSSELTTLLQQAFSKRGPMLIEMAL</sequence>
<dbReference type="InterPro" id="IPR011766">
    <property type="entry name" value="TPP_enzyme_TPP-bd"/>
</dbReference>
<comment type="similarity">
    <text evidence="1">Belongs to the TPP enzyme family.</text>
</comment>
<dbReference type="InterPro" id="IPR029035">
    <property type="entry name" value="DHS-like_NAD/FAD-binding_dom"/>
</dbReference>
<dbReference type="Pfam" id="PF02775">
    <property type="entry name" value="TPP_enzyme_C"/>
    <property type="match status" value="1"/>
</dbReference>
<comment type="caution">
    <text evidence="5">The sequence shown here is derived from an EMBL/GenBank/DDBJ whole genome shotgun (WGS) entry which is preliminary data.</text>
</comment>
<keyword evidence="6" id="KW-1185">Reference proteome</keyword>
<evidence type="ECO:0000259" key="3">
    <source>
        <dbReference type="Pfam" id="PF02775"/>
    </source>
</evidence>
<feature type="domain" description="Thiamine pyrophosphate enzyme N-terminal TPP-binding" evidence="4">
    <location>
        <begin position="8"/>
        <end position="111"/>
    </location>
</feature>
<dbReference type="CDD" id="cd07035">
    <property type="entry name" value="TPP_PYR_POX_like"/>
    <property type="match status" value="1"/>
</dbReference>
<dbReference type="Gene3D" id="3.40.50.970">
    <property type="match status" value="2"/>
</dbReference>
<gene>
    <name evidence="5" type="ORF">J2W49_003888</name>
</gene>
<reference evidence="5 6" key="1">
    <citation type="submission" date="2023-07" db="EMBL/GenBank/DDBJ databases">
        <title>Sorghum-associated microbial communities from plants grown in Nebraska, USA.</title>
        <authorList>
            <person name="Schachtman D."/>
        </authorList>
    </citation>
    <scope>NUCLEOTIDE SEQUENCE [LARGE SCALE GENOMIC DNA]</scope>
    <source>
        <strain evidence="5 6">4249</strain>
    </source>
</reference>
<dbReference type="EC" id="2.2.1.6" evidence="5"/>
<dbReference type="RefSeq" id="WP_310320149.1">
    <property type="nucleotide sequence ID" value="NZ_JAVDWU010000009.1"/>
</dbReference>
<dbReference type="SUPFAM" id="SSF52518">
    <property type="entry name" value="Thiamin diphosphate-binding fold (THDP-binding)"/>
    <property type="match status" value="2"/>
</dbReference>
<evidence type="ECO:0000256" key="1">
    <source>
        <dbReference type="ARBA" id="ARBA00007812"/>
    </source>
</evidence>
<dbReference type="CDD" id="cd02002">
    <property type="entry name" value="TPP_BFDC"/>
    <property type="match status" value="1"/>
</dbReference>
<dbReference type="EMBL" id="JAVDWU010000009">
    <property type="protein sequence ID" value="MDR7151912.1"/>
    <property type="molecule type" value="Genomic_DNA"/>
</dbReference>
<dbReference type="NCBIfam" id="NF005760">
    <property type="entry name" value="PRK07586.1"/>
    <property type="match status" value="1"/>
</dbReference>
<protein>
    <submittedName>
        <fullName evidence="5">Acetolactate synthase-1/2/3 large subunit</fullName>
        <ecNumber evidence="5">2.2.1.6</ecNumber>
    </submittedName>
</protein>
<organism evidence="5 6">
    <name type="scientific">Hydrogenophaga palleronii</name>
    <dbReference type="NCBI Taxonomy" id="65655"/>
    <lineage>
        <taxon>Bacteria</taxon>
        <taxon>Pseudomonadati</taxon>
        <taxon>Pseudomonadota</taxon>
        <taxon>Betaproteobacteria</taxon>
        <taxon>Burkholderiales</taxon>
        <taxon>Comamonadaceae</taxon>
        <taxon>Hydrogenophaga</taxon>
    </lineage>
</organism>
<accession>A0ABU1WS96</accession>
<dbReference type="InterPro" id="IPR012001">
    <property type="entry name" value="Thiamin_PyroP_enz_TPP-bd_dom"/>
</dbReference>
<name>A0ABU1WS96_9BURK</name>